<dbReference type="InterPro" id="IPR011004">
    <property type="entry name" value="Trimer_LpxA-like_sf"/>
</dbReference>
<evidence type="ECO:0000313" key="2">
    <source>
        <dbReference type="Proteomes" id="UP000240542"/>
    </source>
</evidence>
<keyword evidence="1" id="KW-0808">Transferase</keyword>
<proteinExistence type="predicted"/>
<dbReference type="InterPro" id="IPR001451">
    <property type="entry name" value="Hexapep"/>
</dbReference>
<dbReference type="PANTHER" id="PTHR43300:SF11">
    <property type="entry name" value="ACETYLTRANSFERASE RV3034C-RELATED"/>
    <property type="match status" value="1"/>
</dbReference>
<dbReference type="CDD" id="cd03349">
    <property type="entry name" value="LbH_XAT"/>
    <property type="match status" value="1"/>
</dbReference>
<gene>
    <name evidence="1" type="ORF">CLV63_12851</name>
</gene>
<dbReference type="Pfam" id="PF00132">
    <property type="entry name" value="Hexapep"/>
    <property type="match status" value="1"/>
</dbReference>
<accession>A0A2P8CVF7</accession>
<evidence type="ECO:0000313" key="1">
    <source>
        <dbReference type="EMBL" id="PSK88963.1"/>
    </source>
</evidence>
<dbReference type="GO" id="GO:0016740">
    <property type="term" value="F:transferase activity"/>
    <property type="evidence" value="ECO:0007669"/>
    <property type="project" value="UniProtKB-KW"/>
</dbReference>
<dbReference type="EMBL" id="PYGA01000028">
    <property type="protein sequence ID" value="PSK88963.1"/>
    <property type="molecule type" value="Genomic_DNA"/>
</dbReference>
<dbReference type="RefSeq" id="WP_106586342.1">
    <property type="nucleotide sequence ID" value="NZ_PYGA01000028.1"/>
</dbReference>
<keyword evidence="2" id="KW-1185">Reference proteome</keyword>
<organism evidence="1 2">
    <name type="scientific">Murinocardiopsis flavida</name>
    <dbReference type="NCBI Taxonomy" id="645275"/>
    <lineage>
        <taxon>Bacteria</taxon>
        <taxon>Bacillati</taxon>
        <taxon>Actinomycetota</taxon>
        <taxon>Actinomycetes</taxon>
        <taxon>Streptosporangiales</taxon>
        <taxon>Nocardiopsidaceae</taxon>
        <taxon>Murinocardiopsis</taxon>
    </lineage>
</organism>
<protein>
    <submittedName>
        <fullName evidence="1">Virginiamycin A acetyltransferase</fullName>
    </submittedName>
</protein>
<comment type="caution">
    <text evidence="1">The sequence shown here is derived from an EMBL/GenBank/DDBJ whole genome shotgun (WGS) entry which is preliminary data.</text>
</comment>
<name>A0A2P8CVF7_9ACTN</name>
<reference evidence="1 2" key="1">
    <citation type="submission" date="2018-03" db="EMBL/GenBank/DDBJ databases">
        <title>Genomic Encyclopedia of Archaeal and Bacterial Type Strains, Phase II (KMG-II): from individual species to whole genera.</title>
        <authorList>
            <person name="Goeker M."/>
        </authorList>
    </citation>
    <scope>NUCLEOTIDE SEQUENCE [LARGE SCALE GENOMIC DNA]</scope>
    <source>
        <strain evidence="1 2">DSM 45312</strain>
    </source>
</reference>
<dbReference type="InterPro" id="IPR050179">
    <property type="entry name" value="Trans_hexapeptide_repeat"/>
</dbReference>
<dbReference type="PANTHER" id="PTHR43300">
    <property type="entry name" value="ACETYLTRANSFERASE"/>
    <property type="match status" value="1"/>
</dbReference>
<dbReference type="Gene3D" id="2.160.10.10">
    <property type="entry name" value="Hexapeptide repeat proteins"/>
    <property type="match status" value="1"/>
</dbReference>
<dbReference type="Proteomes" id="UP000240542">
    <property type="component" value="Unassembled WGS sequence"/>
</dbReference>
<dbReference type="AlphaFoldDB" id="A0A2P8CVF7"/>
<dbReference type="OrthoDB" id="2643438at2"/>
<dbReference type="SUPFAM" id="SSF51161">
    <property type="entry name" value="Trimeric LpxA-like enzymes"/>
    <property type="match status" value="1"/>
</dbReference>
<sequence>MTDPGGSAAPGGAVPDPARVFPLAEGDARCVFIRPSLTGTLVEAGEYSYYDASEDGGASFEESRTLYAFGPEMLRIGRFCSIGSGVRFLLGGNHVATGPSTFPFTMFPGAWQDGTLATFLAHDPSRGDTVVGNDVWFGRDATVLPGVGIGDGAIIGAGAVVTRDVDPYTVVAGNPAREVRRRYSAEDAARLARAAWWDWPVPAITEHAAVLMAGSIEEIEKAAASVLTSQNGESTM</sequence>